<feature type="transmembrane region" description="Helical" evidence="1">
    <location>
        <begin position="39"/>
        <end position="56"/>
    </location>
</feature>
<evidence type="ECO:0000313" key="2">
    <source>
        <dbReference type="EMBL" id="RUS98632.1"/>
    </source>
</evidence>
<feature type="transmembrane region" description="Helical" evidence="1">
    <location>
        <begin position="93"/>
        <end position="112"/>
    </location>
</feature>
<gene>
    <name evidence="2" type="ORF">DSM106972_080180</name>
</gene>
<dbReference type="GO" id="GO:0004143">
    <property type="term" value="F:ATP-dependent diacylglycerol kinase activity"/>
    <property type="evidence" value="ECO:0007669"/>
    <property type="project" value="InterPro"/>
</dbReference>
<protein>
    <submittedName>
        <fullName evidence="2">Phosphatidate cytidylyltransferase</fullName>
    </submittedName>
</protein>
<comment type="caution">
    <text evidence="2">The sequence shown here is derived from an EMBL/GenBank/DDBJ whole genome shotgun (WGS) entry which is preliminary data.</text>
</comment>
<feature type="transmembrane region" description="Helical" evidence="1">
    <location>
        <begin position="118"/>
        <end position="138"/>
    </location>
</feature>
<name>A0A433UXQ6_9CYAN</name>
<dbReference type="EMBL" id="RSCL01000028">
    <property type="protein sequence ID" value="RUS98632.1"/>
    <property type="molecule type" value="Genomic_DNA"/>
</dbReference>
<feature type="transmembrane region" description="Helical" evidence="1">
    <location>
        <begin position="6"/>
        <end position="27"/>
    </location>
</feature>
<reference evidence="2" key="2">
    <citation type="journal article" date="2019" name="Genome Biol. Evol.">
        <title>Day and night: Metabolic profiles and evolutionary relationships of six axenic non-marine cyanobacteria.</title>
        <authorList>
            <person name="Will S.E."/>
            <person name="Henke P."/>
            <person name="Boedeker C."/>
            <person name="Huang S."/>
            <person name="Brinkmann H."/>
            <person name="Rohde M."/>
            <person name="Jarek M."/>
            <person name="Friedl T."/>
            <person name="Seufert S."/>
            <person name="Schumacher M."/>
            <person name="Overmann J."/>
            <person name="Neumann-Schaal M."/>
            <person name="Petersen J."/>
        </authorList>
    </citation>
    <scope>NUCLEOTIDE SEQUENCE [LARGE SCALE GENOMIC DNA]</scope>
    <source>
        <strain evidence="2">PCC 7102</strain>
    </source>
</reference>
<keyword evidence="1" id="KW-0472">Membrane</keyword>
<dbReference type="AlphaFoldDB" id="A0A433UXQ6"/>
<keyword evidence="1" id="KW-0812">Transmembrane</keyword>
<organism evidence="2 3">
    <name type="scientific">Dulcicalothrix desertica PCC 7102</name>
    <dbReference type="NCBI Taxonomy" id="232991"/>
    <lineage>
        <taxon>Bacteria</taxon>
        <taxon>Bacillati</taxon>
        <taxon>Cyanobacteriota</taxon>
        <taxon>Cyanophyceae</taxon>
        <taxon>Nostocales</taxon>
        <taxon>Calotrichaceae</taxon>
        <taxon>Dulcicalothrix</taxon>
    </lineage>
</organism>
<dbReference type="InterPro" id="IPR037997">
    <property type="entry name" value="Dgk1-like"/>
</dbReference>
<proteinExistence type="predicted"/>
<keyword evidence="3" id="KW-1185">Reference proteome</keyword>
<feature type="transmembrane region" description="Helical" evidence="1">
    <location>
        <begin position="190"/>
        <end position="210"/>
    </location>
</feature>
<accession>A0A433UXQ6</accession>
<dbReference type="GO" id="GO:0016779">
    <property type="term" value="F:nucleotidyltransferase activity"/>
    <property type="evidence" value="ECO:0007669"/>
    <property type="project" value="UniProtKB-KW"/>
</dbReference>
<feature type="transmembrane region" description="Helical" evidence="1">
    <location>
        <begin position="159"/>
        <end position="178"/>
    </location>
</feature>
<dbReference type="RefSeq" id="WP_127086079.1">
    <property type="nucleotide sequence ID" value="NZ_RSCL01000028.1"/>
</dbReference>
<evidence type="ECO:0000256" key="1">
    <source>
        <dbReference type="SAM" id="Phobius"/>
    </source>
</evidence>
<dbReference type="OrthoDB" id="8149352at2"/>
<sequence>MTASDFVGLGISYAYAVTLLLIGEVLQRIVGIKADFTRKFVHIGAGMWVFGILALFNTWQIGIIPFASFILINFILYRYKVVRALDSSNSSPGTVYFAISVTLLFAVFWRPLHNDEVPIAVAGIMVMTWGDALAALIGKYYGKNKYQFGQSIKSFEGSAVMFVVSTIVVFIVLKLLPGSLLSQNSLQWEMWKIIIASLLSAGVATVIEAISPHGTDNFSVPLVAAGVIGIIGNI</sequence>
<dbReference type="PANTHER" id="PTHR31303:SF1">
    <property type="entry name" value="CTP-DEPENDENT DIACYLGLYCEROL KINASE 1"/>
    <property type="match status" value="1"/>
</dbReference>
<evidence type="ECO:0000313" key="3">
    <source>
        <dbReference type="Proteomes" id="UP000271624"/>
    </source>
</evidence>
<reference evidence="2" key="1">
    <citation type="submission" date="2018-12" db="EMBL/GenBank/DDBJ databases">
        <authorList>
            <person name="Will S."/>
            <person name="Neumann-Schaal M."/>
            <person name="Henke P."/>
        </authorList>
    </citation>
    <scope>NUCLEOTIDE SEQUENCE</scope>
    <source>
        <strain evidence="2">PCC 7102</strain>
    </source>
</reference>
<keyword evidence="1" id="KW-1133">Transmembrane helix</keyword>
<keyword evidence="2" id="KW-0808">Transferase</keyword>
<dbReference type="PANTHER" id="PTHR31303">
    <property type="entry name" value="CTP-DEPENDENT DIACYLGLYCEROL KINASE 1"/>
    <property type="match status" value="1"/>
</dbReference>
<keyword evidence="2" id="KW-0548">Nucleotidyltransferase</keyword>
<dbReference type="Proteomes" id="UP000271624">
    <property type="component" value="Unassembled WGS sequence"/>
</dbReference>